<dbReference type="EMBL" id="RCHS01001877">
    <property type="protein sequence ID" value="RMX50941.1"/>
    <property type="molecule type" value="Genomic_DNA"/>
</dbReference>
<sequence>MRRFIKYKCHGVGHQHERCLGALYSVYIEPANFEGKMLVVVKIKPVGLCSLNKIFPEKLCLKANLPRKTVHCLCITCATRMFQHNVGDKLAREQTGHKSNALFSYQNPSEKELDDVGNVLGTVIASIETENERSSVKDELPKPTEHAGLFFPKIFSRLISHLTYKMMY</sequence>
<keyword evidence="2" id="KW-1185">Reference proteome</keyword>
<proteinExistence type="predicted"/>
<name>A0A3M6UBD6_POCDA</name>
<dbReference type="Proteomes" id="UP000275408">
    <property type="component" value="Unassembled WGS sequence"/>
</dbReference>
<evidence type="ECO:0000313" key="2">
    <source>
        <dbReference type="Proteomes" id="UP000275408"/>
    </source>
</evidence>
<gene>
    <name evidence="1" type="ORF">pdam_00015433</name>
</gene>
<dbReference type="AlphaFoldDB" id="A0A3M6UBD6"/>
<protein>
    <submittedName>
        <fullName evidence="1">Uncharacterized protein</fullName>
    </submittedName>
</protein>
<comment type="caution">
    <text evidence="1">The sequence shown here is derived from an EMBL/GenBank/DDBJ whole genome shotgun (WGS) entry which is preliminary data.</text>
</comment>
<reference evidence="1 2" key="1">
    <citation type="journal article" date="2018" name="Sci. Rep.">
        <title>Comparative analysis of the Pocillopora damicornis genome highlights role of immune system in coral evolution.</title>
        <authorList>
            <person name="Cunning R."/>
            <person name="Bay R.A."/>
            <person name="Gillette P."/>
            <person name="Baker A.C."/>
            <person name="Traylor-Knowles N."/>
        </authorList>
    </citation>
    <scope>NUCLEOTIDE SEQUENCE [LARGE SCALE GENOMIC DNA]</scope>
    <source>
        <strain evidence="1">RSMAS</strain>
        <tissue evidence="1">Whole animal</tissue>
    </source>
</reference>
<organism evidence="1 2">
    <name type="scientific">Pocillopora damicornis</name>
    <name type="common">Cauliflower coral</name>
    <name type="synonym">Millepora damicornis</name>
    <dbReference type="NCBI Taxonomy" id="46731"/>
    <lineage>
        <taxon>Eukaryota</taxon>
        <taxon>Metazoa</taxon>
        <taxon>Cnidaria</taxon>
        <taxon>Anthozoa</taxon>
        <taxon>Hexacorallia</taxon>
        <taxon>Scleractinia</taxon>
        <taxon>Astrocoeniina</taxon>
        <taxon>Pocilloporidae</taxon>
        <taxon>Pocillopora</taxon>
    </lineage>
</organism>
<accession>A0A3M6UBD6</accession>
<evidence type="ECO:0000313" key="1">
    <source>
        <dbReference type="EMBL" id="RMX50941.1"/>
    </source>
</evidence>